<organism evidence="2 3">
    <name type="scientific">Clostridium thermosuccinogenes</name>
    <dbReference type="NCBI Taxonomy" id="84032"/>
    <lineage>
        <taxon>Bacteria</taxon>
        <taxon>Bacillati</taxon>
        <taxon>Bacillota</taxon>
        <taxon>Clostridia</taxon>
        <taxon>Eubacteriales</taxon>
        <taxon>Clostridiaceae</taxon>
        <taxon>Clostridium</taxon>
    </lineage>
</organism>
<dbReference type="InterPro" id="IPR025373">
    <property type="entry name" value="DUF4363"/>
</dbReference>
<keyword evidence="1" id="KW-1133">Transmembrane helix</keyword>
<feature type="transmembrane region" description="Helical" evidence="1">
    <location>
        <begin position="30"/>
        <end position="48"/>
    </location>
</feature>
<name>A0A2K2FRD5_9CLOT</name>
<keyword evidence="1" id="KW-0812">Transmembrane</keyword>
<dbReference type="AlphaFoldDB" id="A0A2K2FRD5"/>
<evidence type="ECO:0000256" key="1">
    <source>
        <dbReference type="SAM" id="Phobius"/>
    </source>
</evidence>
<gene>
    <name evidence="2" type="ORF">CDQ84_01295</name>
</gene>
<evidence type="ECO:0008006" key="4">
    <source>
        <dbReference type="Google" id="ProtNLM"/>
    </source>
</evidence>
<dbReference type="Pfam" id="PF14276">
    <property type="entry name" value="DUF4363"/>
    <property type="match status" value="1"/>
</dbReference>
<proteinExistence type="predicted"/>
<keyword evidence="3" id="KW-1185">Reference proteome</keyword>
<dbReference type="EMBL" id="NIOJ01000002">
    <property type="protein sequence ID" value="PNU01330.1"/>
    <property type="molecule type" value="Genomic_DNA"/>
</dbReference>
<reference evidence="2 3" key="1">
    <citation type="submission" date="2017-06" db="EMBL/GenBank/DDBJ databases">
        <title>Investigating the central metabolism of Clostridium thermosuccinogenes.</title>
        <authorList>
            <person name="Koendjbiharie J.G."/>
            <person name="van Kranenburg R."/>
        </authorList>
    </citation>
    <scope>NUCLEOTIDE SEQUENCE [LARGE SCALE GENOMIC DNA]</scope>
    <source>
        <strain evidence="2 3">DSM 5806</strain>
    </source>
</reference>
<accession>A0A2K2FRD5</accession>
<evidence type="ECO:0000313" key="3">
    <source>
        <dbReference type="Proteomes" id="UP000236151"/>
    </source>
</evidence>
<protein>
    <recommendedName>
        <fullName evidence="4">DUF4363 domain-containing protein</fullName>
    </recommendedName>
</protein>
<sequence length="153" mass="17370">MPGMYFLPAWILPAICFYNERSDRMHTLKIISSIALIVAAVFIAGTCAQNSLASTSKHLDSQISAIEKSMKDGMWEDALNKLKALTEDWEKAETSWSMLLDHQEVDNIDSTIARMSQYIENRDISPALAEIETLRLYIRHIPEKEALTLKNIL</sequence>
<comment type="caution">
    <text evidence="2">The sequence shown here is derived from an EMBL/GenBank/DDBJ whole genome shotgun (WGS) entry which is preliminary data.</text>
</comment>
<dbReference type="Proteomes" id="UP000236151">
    <property type="component" value="Unassembled WGS sequence"/>
</dbReference>
<keyword evidence="1" id="KW-0472">Membrane</keyword>
<evidence type="ECO:0000313" key="2">
    <source>
        <dbReference type="EMBL" id="PNU01330.1"/>
    </source>
</evidence>
<dbReference type="KEGG" id="cthd:CDO33_04440"/>